<feature type="domain" description="Methyltransferase type 11" evidence="1">
    <location>
        <begin position="63"/>
        <end position="163"/>
    </location>
</feature>
<gene>
    <name evidence="2" type="ORF">QMY55_20790</name>
</gene>
<dbReference type="Pfam" id="PF08241">
    <property type="entry name" value="Methyltransf_11"/>
    <property type="match status" value="1"/>
</dbReference>
<reference evidence="2 3" key="1">
    <citation type="submission" date="2023-05" db="EMBL/GenBank/DDBJ databases">
        <authorList>
            <person name="Yin Y."/>
            <person name="Lu Z."/>
        </authorList>
    </citation>
    <scope>NUCLEOTIDE SEQUENCE [LARGE SCALE GENOMIC DNA]</scope>
    <source>
        <strain evidence="2 3">ZM22</strain>
    </source>
</reference>
<protein>
    <submittedName>
        <fullName evidence="2">Class I SAM-dependent methyltransferase</fullName>
        <ecNumber evidence="2">2.1.-.-</ecNumber>
    </submittedName>
</protein>
<dbReference type="GO" id="GO:0008168">
    <property type="term" value="F:methyltransferase activity"/>
    <property type="evidence" value="ECO:0007669"/>
    <property type="project" value="UniProtKB-KW"/>
</dbReference>
<dbReference type="GO" id="GO:0032259">
    <property type="term" value="P:methylation"/>
    <property type="evidence" value="ECO:0007669"/>
    <property type="project" value="UniProtKB-KW"/>
</dbReference>
<dbReference type="RefSeq" id="WP_283486008.1">
    <property type="nucleotide sequence ID" value="NZ_CP125947.1"/>
</dbReference>
<name>A0ABY8SUC8_9BURK</name>
<dbReference type="InterPro" id="IPR029063">
    <property type="entry name" value="SAM-dependent_MTases_sf"/>
</dbReference>
<dbReference type="Proteomes" id="UP001240697">
    <property type="component" value="Chromosome"/>
</dbReference>
<keyword evidence="2" id="KW-0489">Methyltransferase</keyword>
<dbReference type="CDD" id="cd02440">
    <property type="entry name" value="AdoMet_MTases"/>
    <property type="match status" value="1"/>
</dbReference>
<evidence type="ECO:0000259" key="1">
    <source>
        <dbReference type="Pfam" id="PF08241"/>
    </source>
</evidence>
<dbReference type="EMBL" id="CP125947">
    <property type="protein sequence ID" value="WHS64896.1"/>
    <property type="molecule type" value="Genomic_DNA"/>
</dbReference>
<dbReference type="SUPFAM" id="SSF53335">
    <property type="entry name" value="S-adenosyl-L-methionine-dependent methyltransferases"/>
    <property type="match status" value="1"/>
</dbReference>
<accession>A0ABY8SUC8</accession>
<evidence type="ECO:0000313" key="3">
    <source>
        <dbReference type="Proteomes" id="UP001240697"/>
    </source>
</evidence>
<dbReference type="PANTHER" id="PTHR43861">
    <property type="entry name" value="TRANS-ACONITATE 2-METHYLTRANSFERASE-RELATED"/>
    <property type="match status" value="1"/>
</dbReference>
<organism evidence="2 3">
    <name type="scientific">Comamonas resistens</name>
    <dbReference type="NCBI Taxonomy" id="3046670"/>
    <lineage>
        <taxon>Bacteria</taxon>
        <taxon>Pseudomonadati</taxon>
        <taxon>Pseudomonadota</taxon>
        <taxon>Betaproteobacteria</taxon>
        <taxon>Burkholderiales</taxon>
        <taxon>Comamonadaceae</taxon>
        <taxon>Comamonas</taxon>
    </lineage>
</organism>
<dbReference type="EC" id="2.1.-.-" evidence="2"/>
<keyword evidence="3" id="KW-1185">Reference proteome</keyword>
<evidence type="ECO:0000313" key="2">
    <source>
        <dbReference type="EMBL" id="WHS64896.1"/>
    </source>
</evidence>
<sequence>MSTAAQHWNDWQKHRKPGRFTDWGDHPFALSQICEQAFGDGDCDFIEYIKRCLPDLAQAHVLSLCCGDGAFEHSLLEKGVFGRVTGFDISQARVDAGNAAYQSLYGDTTEQKIRLECKDVNCEPYGEEKYDVVFAKSSLHHIEELEHAFTQIRRCLKPGGKLVTLDFFGPTRFQWTSQQLKIRSWFWREHVPEALHYDAEGREIPEIDRPDVNAMIAMNPSEAVRSGELYELLNQHFTPTHDIALGGGAG</sequence>
<dbReference type="Gene3D" id="3.40.50.150">
    <property type="entry name" value="Vaccinia Virus protein VP39"/>
    <property type="match status" value="1"/>
</dbReference>
<dbReference type="PANTHER" id="PTHR43861:SF1">
    <property type="entry name" value="TRANS-ACONITATE 2-METHYLTRANSFERASE"/>
    <property type="match status" value="1"/>
</dbReference>
<proteinExistence type="predicted"/>
<dbReference type="InterPro" id="IPR013216">
    <property type="entry name" value="Methyltransf_11"/>
</dbReference>
<keyword evidence="2" id="KW-0808">Transferase</keyword>